<name>A0A8J2RP95_9CRUS</name>
<protein>
    <submittedName>
        <fullName evidence="2">Uncharacterized protein</fullName>
    </submittedName>
</protein>
<evidence type="ECO:0000313" key="3">
    <source>
        <dbReference type="Proteomes" id="UP000789390"/>
    </source>
</evidence>
<dbReference type="AlphaFoldDB" id="A0A8J2RP95"/>
<keyword evidence="3" id="KW-1185">Reference proteome</keyword>
<organism evidence="2 3">
    <name type="scientific">Daphnia galeata</name>
    <dbReference type="NCBI Taxonomy" id="27404"/>
    <lineage>
        <taxon>Eukaryota</taxon>
        <taxon>Metazoa</taxon>
        <taxon>Ecdysozoa</taxon>
        <taxon>Arthropoda</taxon>
        <taxon>Crustacea</taxon>
        <taxon>Branchiopoda</taxon>
        <taxon>Diplostraca</taxon>
        <taxon>Cladocera</taxon>
        <taxon>Anomopoda</taxon>
        <taxon>Daphniidae</taxon>
        <taxon>Daphnia</taxon>
    </lineage>
</organism>
<dbReference type="OrthoDB" id="6363904at2759"/>
<gene>
    <name evidence="2" type="ORF">DGAL_LOCUS2397</name>
</gene>
<comment type="caution">
    <text evidence="2">The sequence shown here is derived from an EMBL/GenBank/DDBJ whole genome shotgun (WGS) entry which is preliminary data.</text>
</comment>
<evidence type="ECO:0000256" key="1">
    <source>
        <dbReference type="SAM" id="MobiDB-lite"/>
    </source>
</evidence>
<dbReference type="EMBL" id="CAKKLH010000034">
    <property type="protein sequence ID" value="CAH0100205.1"/>
    <property type="molecule type" value="Genomic_DNA"/>
</dbReference>
<feature type="compositionally biased region" description="Basic residues" evidence="1">
    <location>
        <begin position="26"/>
        <end position="74"/>
    </location>
</feature>
<reference evidence="2" key="1">
    <citation type="submission" date="2021-11" db="EMBL/GenBank/DDBJ databases">
        <authorList>
            <person name="Schell T."/>
        </authorList>
    </citation>
    <scope>NUCLEOTIDE SEQUENCE</scope>
    <source>
        <strain evidence="2">M5</strain>
    </source>
</reference>
<feature type="region of interest" description="Disordered" evidence="1">
    <location>
        <begin position="1"/>
        <end position="108"/>
    </location>
</feature>
<feature type="compositionally biased region" description="Basic and acidic residues" evidence="1">
    <location>
        <begin position="75"/>
        <end position="91"/>
    </location>
</feature>
<dbReference type="Proteomes" id="UP000789390">
    <property type="component" value="Unassembled WGS sequence"/>
</dbReference>
<evidence type="ECO:0000313" key="2">
    <source>
        <dbReference type="EMBL" id="CAH0100205.1"/>
    </source>
</evidence>
<sequence>MDTPSSPFSDGSYSIDSRVNQDLQNRPKRPRSRSSSRTPTRSRSRSRSRDRYRRRSRERRWRFRSSSRDRRGRSRRDSRSRSRSRRTEVSSRSRPSAPPPPVGPRAIPKEASAGCRWARMPLKQENSGNFSSQCLKTTRSSYPVQRWMTWWSARLFAAGTGNTLVLDVARPLISLWSRIDPATEEGGMLENAIRLWVEAHFFISKNRRANVMNSVYPRFKNLLKDPSKFSPSEVSHLFGPTFTSALLQAADEDAKLQKVASSVGAEVQARNQHTAGRR</sequence>
<proteinExistence type="predicted"/>
<accession>A0A8J2RP95</accession>
<feature type="compositionally biased region" description="Polar residues" evidence="1">
    <location>
        <begin position="1"/>
        <end position="24"/>
    </location>
</feature>